<keyword evidence="2" id="KW-1185">Reference proteome</keyword>
<gene>
    <name evidence="1" type="ORF">CYCCA115_LOCUS7804</name>
</gene>
<reference evidence="1" key="1">
    <citation type="submission" date="2023-08" db="EMBL/GenBank/DDBJ databases">
        <authorList>
            <person name="Audoor S."/>
            <person name="Bilcke G."/>
        </authorList>
    </citation>
    <scope>NUCLEOTIDE SEQUENCE</scope>
</reference>
<evidence type="ECO:0000313" key="1">
    <source>
        <dbReference type="EMBL" id="CAJ1942152.1"/>
    </source>
</evidence>
<proteinExistence type="predicted"/>
<comment type="caution">
    <text evidence="1">The sequence shown here is derived from an EMBL/GenBank/DDBJ whole genome shotgun (WGS) entry which is preliminary data.</text>
</comment>
<dbReference type="AlphaFoldDB" id="A0AAD2CQP6"/>
<sequence>MFARTKHWDLRKHDKFTDLKNWLPILLEPVPANYANLLKTYKAIEEMKGLPCAIPMNAAISFDLTTLNVPFADTILRKTHIKSALNGILDCEYSKKFFGTKRYEQCILKDPLPCGPVRKLVQERAPYLPKDVFIAMVQIDVDAYEYILLDGLVKELNDNPLPPIIHFENKVMKELDQKSPLSTGGKRIQKALETLSNAGYQVYEEGEDTLACLLPEAWIAEPY</sequence>
<accession>A0AAD2CQP6</accession>
<dbReference type="EMBL" id="CAKOGP040001112">
    <property type="protein sequence ID" value="CAJ1942152.1"/>
    <property type="molecule type" value="Genomic_DNA"/>
</dbReference>
<evidence type="ECO:0000313" key="2">
    <source>
        <dbReference type="Proteomes" id="UP001295423"/>
    </source>
</evidence>
<protein>
    <submittedName>
        <fullName evidence="1">Uncharacterized protein</fullName>
    </submittedName>
</protein>
<dbReference type="Proteomes" id="UP001295423">
    <property type="component" value="Unassembled WGS sequence"/>
</dbReference>
<organism evidence="1 2">
    <name type="scientific">Cylindrotheca closterium</name>
    <dbReference type="NCBI Taxonomy" id="2856"/>
    <lineage>
        <taxon>Eukaryota</taxon>
        <taxon>Sar</taxon>
        <taxon>Stramenopiles</taxon>
        <taxon>Ochrophyta</taxon>
        <taxon>Bacillariophyta</taxon>
        <taxon>Bacillariophyceae</taxon>
        <taxon>Bacillariophycidae</taxon>
        <taxon>Bacillariales</taxon>
        <taxon>Bacillariaceae</taxon>
        <taxon>Cylindrotheca</taxon>
    </lineage>
</organism>
<name>A0AAD2CQP6_9STRA</name>